<dbReference type="Proteomes" id="UP000186303">
    <property type="component" value="Chromosome 3"/>
</dbReference>
<evidence type="ECO:0000313" key="2">
    <source>
        <dbReference type="Proteomes" id="UP000186303"/>
    </source>
</evidence>
<evidence type="ECO:0000313" key="1">
    <source>
        <dbReference type="EMBL" id="SHO77539.1"/>
    </source>
</evidence>
<evidence type="ECO:0008006" key="3">
    <source>
        <dbReference type="Google" id="ProtNLM"/>
    </source>
</evidence>
<accession>A0A1M8A567</accession>
<dbReference type="OMA" id="VRRWHNT"/>
<proteinExistence type="predicted"/>
<dbReference type="EMBL" id="LT671823">
    <property type="protein sequence ID" value="SHO77539.1"/>
    <property type="molecule type" value="Genomic_DNA"/>
</dbReference>
<keyword evidence="2" id="KW-1185">Reference proteome</keyword>
<dbReference type="OrthoDB" id="5541797at2759"/>
<sequence length="224" mass="25293">MWGQRCAAWVTRLPSTVLPADIQRWIRPCECDSVRFLRTPMLQPSGAAVLRFTSEARAQTWCSTQPPARLGGEEIRTQTVDLEDADLREREHYAGFSPELVSVVDIAAAQPMQAVLLSNLPLQTTADKLEKKLDRSYALNASMPKCTWPISRLVGAPIPSTVPAVWKLPPAHPESASAWFLVRLQTMSEALRLVRSWHRTRFLPQRFTLAQTGDRYVVEAHLMY</sequence>
<dbReference type="VEuPathDB" id="FungiDB:MSYG_1879"/>
<gene>
    <name evidence="1" type="ORF">MSYG_1879</name>
</gene>
<organism evidence="1 2">
    <name type="scientific">Malassezia sympodialis (strain ATCC 42132)</name>
    <name type="common">Atopic eczema-associated yeast</name>
    <dbReference type="NCBI Taxonomy" id="1230383"/>
    <lineage>
        <taxon>Eukaryota</taxon>
        <taxon>Fungi</taxon>
        <taxon>Dikarya</taxon>
        <taxon>Basidiomycota</taxon>
        <taxon>Ustilaginomycotina</taxon>
        <taxon>Malasseziomycetes</taxon>
        <taxon>Malasseziales</taxon>
        <taxon>Malasseziaceae</taxon>
        <taxon>Malassezia</taxon>
    </lineage>
</organism>
<name>A0A1M8A567_MALS4</name>
<protein>
    <recommendedName>
        <fullName evidence="3">RRM domain-containing protein</fullName>
    </recommendedName>
</protein>
<dbReference type="AlphaFoldDB" id="A0A1M8A567"/>
<reference evidence="2" key="1">
    <citation type="journal article" date="2017" name="Nucleic Acids Res.">
        <title>Proteogenomics produces comprehensive and highly accurate protein-coding gene annotation in a complete genome assembly of Malassezia sympodialis.</title>
        <authorList>
            <person name="Zhu Y."/>
            <person name="Engstroem P.G."/>
            <person name="Tellgren-Roth C."/>
            <person name="Baudo C.D."/>
            <person name="Kennell J.C."/>
            <person name="Sun S."/>
            <person name="Billmyre R.B."/>
            <person name="Schroeder M.S."/>
            <person name="Andersson A."/>
            <person name="Holm T."/>
            <person name="Sigurgeirsson B."/>
            <person name="Wu G."/>
            <person name="Sankaranarayanan S.R."/>
            <person name="Siddharthan R."/>
            <person name="Sanyal K."/>
            <person name="Lundeberg J."/>
            <person name="Nystedt B."/>
            <person name="Boekhout T."/>
            <person name="Dawson T.L. Jr."/>
            <person name="Heitman J."/>
            <person name="Scheynius A."/>
            <person name="Lehtioe J."/>
        </authorList>
    </citation>
    <scope>NUCLEOTIDE SEQUENCE [LARGE SCALE GENOMIC DNA]</scope>
    <source>
        <strain evidence="2">ATCC 42132</strain>
    </source>
</reference>